<dbReference type="EMBL" id="AP018216">
    <property type="protein sequence ID" value="BAY67333.1"/>
    <property type="molecule type" value="Genomic_DNA"/>
</dbReference>
<feature type="transmembrane region" description="Helical" evidence="1">
    <location>
        <begin position="825"/>
        <end position="843"/>
    </location>
</feature>
<keyword evidence="1" id="KW-0472">Membrane</keyword>
<evidence type="ECO:0000256" key="1">
    <source>
        <dbReference type="SAM" id="Phobius"/>
    </source>
</evidence>
<proteinExistence type="predicted"/>
<dbReference type="InterPro" id="IPR016515">
    <property type="entry name" value="UCP007407_Abi-like"/>
</dbReference>
<dbReference type="Proteomes" id="UP000217507">
    <property type="component" value="Chromosome"/>
</dbReference>
<reference evidence="3 4" key="1">
    <citation type="submission" date="2017-06" db="EMBL/GenBank/DDBJ databases">
        <title>Genome sequencing of cyanobaciteial culture collection at National Institute for Environmental Studies (NIES).</title>
        <authorList>
            <person name="Hirose Y."/>
            <person name="Shimura Y."/>
            <person name="Fujisawa T."/>
            <person name="Nakamura Y."/>
            <person name="Kawachi M."/>
        </authorList>
    </citation>
    <scope>NUCLEOTIDE SEQUENCE [LARGE SCALE GENOMIC DNA]</scope>
    <source>
        <strain evidence="3 4">NIES-23</strain>
    </source>
</reference>
<accession>A0A1Z4KEN5</accession>
<evidence type="ECO:0000313" key="4">
    <source>
        <dbReference type="Proteomes" id="UP000217507"/>
    </source>
</evidence>
<gene>
    <name evidence="3" type="ORF">NIES23_01060</name>
</gene>
<evidence type="ECO:0000313" key="3">
    <source>
        <dbReference type="EMBL" id="BAY67333.1"/>
    </source>
</evidence>
<sequence>MQNEKPSNKQRLQQKTKLRFGIFVVLLLLSAIAVLLFYPRTSTVEHTPSSNYAIHKQQDFNQSQFYPPNQTVNPDLYQPVDKWAGRLVLPNQQQIQPGSDWVWMEVQHAPPEAQNLIGKVVRLEWQNEPESQSYVQAVQQDISFTDETRESQAKGIIHPFRLNGRLQVGPLQSLAGARPNDDVIVTLDDGELVKESDNQPRLQIAHEPVMATGRFYGLVKILNPEPASSQYPAPPVCLGTSPCPSDFFRVRHYNRVSGNFDGIEETVRIPQQVIDTRNIPPSTPREIEKSPAGQAGWYIYGAKNTQGIFVVQGIVPRSLLKIQPQHVVLGQQPGLTYIKNQNWQIAPQDKGTIRTVLLDPTTRQSQLTASNWQEGDRAIVLHNFGGIGGKKSEGSTAYTITGHFAFGLAQVVRDPITKELQFAIEYQQIYANNSDGIIAGRHSWADYMGNLQWGWAATRPISDVLIKFAPVTQDYNFDGIKLSPLTGFQRQLQIMMARYRTGDGTGSATVTPATSCVQDANQALYIAIQVITQQVASNPAIQQWLSNHPDDPQTERFGQLVRLSSDLQRQLTPLGIVRADWKSHADYLTGIGDGTKPFRDGVPPSVADRSPWAALTSWRTMLPRQAHDEIAALFFRHGAKLWFLRTNQIGGENPDIAPVAPTLGLGEITIPFTNIAPIPILLNRLLASLVMPEIRDWLVVGITVLIYSAIALPLGWRSGFLSWGFTSANPLHQLGIILRAIITPAIAEELVFRVLLLPHPLEVINWYGWTLWAGFILLLFILYHPLNAKTLYQRGFPTFFHPIFLTLTGLLGLCCTIAYALTSSLWAIVFIHWIVVLVWLLALGGREKLLISQ</sequence>
<keyword evidence="1" id="KW-0812">Transmembrane</keyword>
<dbReference type="Pfam" id="PF02517">
    <property type="entry name" value="Rce1-like"/>
    <property type="match status" value="1"/>
</dbReference>
<feature type="transmembrane region" description="Helical" evidence="1">
    <location>
        <begin position="20"/>
        <end position="38"/>
    </location>
</feature>
<name>A0A1Z4KEN5_ANAVA</name>
<dbReference type="PIRSF" id="PIRSF007407">
    <property type="entry name" value="UCP007407_Abi-like"/>
    <property type="match status" value="1"/>
</dbReference>
<feature type="transmembrane region" description="Helical" evidence="1">
    <location>
        <begin position="766"/>
        <end position="786"/>
    </location>
</feature>
<feature type="transmembrane region" description="Helical" evidence="1">
    <location>
        <begin position="697"/>
        <end position="716"/>
    </location>
</feature>
<dbReference type="GO" id="GO:0004175">
    <property type="term" value="F:endopeptidase activity"/>
    <property type="evidence" value="ECO:0007669"/>
    <property type="project" value="UniProtKB-ARBA"/>
</dbReference>
<dbReference type="InterPro" id="IPR003675">
    <property type="entry name" value="Rce1/LyrA-like_dom"/>
</dbReference>
<feature type="transmembrane region" description="Helical" evidence="1">
    <location>
        <begin position="798"/>
        <end position="819"/>
    </location>
</feature>
<dbReference type="AlphaFoldDB" id="A0A1Z4KEN5"/>
<keyword evidence="1" id="KW-1133">Transmembrane helix</keyword>
<protein>
    <recommendedName>
        <fullName evidence="2">CAAX prenyl protease 2/Lysostaphin resistance protein A-like domain-containing protein</fullName>
    </recommendedName>
</protein>
<evidence type="ECO:0000259" key="2">
    <source>
        <dbReference type="Pfam" id="PF02517"/>
    </source>
</evidence>
<organism evidence="3 4">
    <name type="scientific">Trichormus variabilis NIES-23</name>
    <dbReference type="NCBI Taxonomy" id="1973479"/>
    <lineage>
        <taxon>Bacteria</taxon>
        <taxon>Bacillati</taxon>
        <taxon>Cyanobacteriota</taxon>
        <taxon>Cyanophyceae</taxon>
        <taxon>Nostocales</taxon>
        <taxon>Nostocaceae</taxon>
        <taxon>Trichormus</taxon>
    </lineage>
</organism>
<dbReference type="GO" id="GO:0080120">
    <property type="term" value="P:CAAX-box protein maturation"/>
    <property type="evidence" value="ECO:0007669"/>
    <property type="project" value="UniProtKB-ARBA"/>
</dbReference>
<feature type="domain" description="CAAX prenyl protease 2/Lysostaphin resistance protein A-like" evidence="2">
    <location>
        <begin position="732"/>
        <end position="836"/>
    </location>
</feature>